<protein>
    <submittedName>
        <fullName evidence="1">Uncharacterized protein</fullName>
    </submittedName>
</protein>
<accession>A0AAN7NCV2</accession>
<gene>
    <name evidence="1" type="ORF">QYF61_025830</name>
</gene>
<proteinExistence type="predicted"/>
<dbReference type="EMBL" id="JAUNZN010000004">
    <property type="protein sequence ID" value="KAK4823092.1"/>
    <property type="molecule type" value="Genomic_DNA"/>
</dbReference>
<dbReference type="AlphaFoldDB" id="A0AAN7NCV2"/>
<name>A0AAN7NCV2_MYCAM</name>
<dbReference type="Proteomes" id="UP001333110">
    <property type="component" value="Unassembled WGS sequence"/>
</dbReference>
<comment type="caution">
    <text evidence="1">The sequence shown here is derived from an EMBL/GenBank/DDBJ whole genome shotgun (WGS) entry which is preliminary data.</text>
</comment>
<reference evidence="1 2" key="1">
    <citation type="journal article" date="2023" name="J. Hered.">
        <title>Chromosome-level genome of the wood stork (Mycteria americana) provides insight into avian chromosome evolution.</title>
        <authorList>
            <person name="Flamio R. Jr."/>
            <person name="Ramstad K.M."/>
        </authorList>
    </citation>
    <scope>NUCLEOTIDE SEQUENCE [LARGE SCALE GENOMIC DNA]</scope>
    <source>
        <strain evidence="1">JAX WOST 10</strain>
    </source>
</reference>
<keyword evidence="2" id="KW-1185">Reference proteome</keyword>
<feature type="non-terminal residue" evidence="1">
    <location>
        <position position="43"/>
    </location>
</feature>
<evidence type="ECO:0000313" key="2">
    <source>
        <dbReference type="Proteomes" id="UP001333110"/>
    </source>
</evidence>
<organism evidence="1 2">
    <name type="scientific">Mycteria americana</name>
    <name type="common">Wood stork</name>
    <dbReference type="NCBI Taxonomy" id="33587"/>
    <lineage>
        <taxon>Eukaryota</taxon>
        <taxon>Metazoa</taxon>
        <taxon>Chordata</taxon>
        <taxon>Craniata</taxon>
        <taxon>Vertebrata</taxon>
        <taxon>Euteleostomi</taxon>
        <taxon>Archelosauria</taxon>
        <taxon>Archosauria</taxon>
        <taxon>Dinosauria</taxon>
        <taxon>Saurischia</taxon>
        <taxon>Theropoda</taxon>
        <taxon>Coelurosauria</taxon>
        <taxon>Aves</taxon>
        <taxon>Neognathae</taxon>
        <taxon>Neoaves</taxon>
        <taxon>Aequornithes</taxon>
        <taxon>Ciconiiformes</taxon>
        <taxon>Ciconiidae</taxon>
        <taxon>Mycteria</taxon>
    </lineage>
</organism>
<evidence type="ECO:0000313" key="1">
    <source>
        <dbReference type="EMBL" id="KAK4823092.1"/>
    </source>
</evidence>
<sequence length="43" mass="4649">MAPGKLTSCGNLWIVHSYGADSRTHLCNDHVLSGSQGRHLLCI</sequence>